<dbReference type="RefSeq" id="WP_105742551.1">
    <property type="nucleotide sequence ID" value="NZ_PVBR01000009.1"/>
</dbReference>
<feature type="region of interest" description="Disordered" evidence="1">
    <location>
        <begin position="37"/>
        <end position="58"/>
    </location>
</feature>
<evidence type="ECO:0000313" key="3">
    <source>
        <dbReference type="Proteomes" id="UP000239434"/>
    </source>
</evidence>
<keyword evidence="3" id="KW-1185">Reference proteome</keyword>
<comment type="caution">
    <text evidence="2">The sequence shown here is derived from an EMBL/GenBank/DDBJ whole genome shotgun (WGS) entry which is preliminary data.</text>
</comment>
<name>A0A2S9IQT4_9HYPH</name>
<organism evidence="2 3">
    <name type="scientific">Phyllobacterium phragmitis</name>
    <dbReference type="NCBI Taxonomy" id="2670329"/>
    <lineage>
        <taxon>Bacteria</taxon>
        <taxon>Pseudomonadati</taxon>
        <taxon>Pseudomonadota</taxon>
        <taxon>Alphaproteobacteria</taxon>
        <taxon>Hyphomicrobiales</taxon>
        <taxon>Phyllobacteriaceae</taxon>
        <taxon>Phyllobacterium</taxon>
    </lineage>
</organism>
<evidence type="ECO:0000313" key="2">
    <source>
        <dbReference type="EMBL" id="PRD42887.1"/>
    </source>
</evidence>
<dbReference type="AlphaFoldDB" id="A0A2S9IQT4"/>
<dbReference type="Proteomes" id="UP000239434">
    <property type="component" value="Unassembled WGS sequence"/>
</dbReference>
<evidence type="ECO:0000256" key="1">
    <source>
        <dbReference type="SAM" id="MobiDB-lite"/>
    </source>
</evidence>
<accession>A0A2S9IQT4</accession>
<proteinExistence type="predicted"/>
<dbReference type="EMBL" id="PVBR01000009">
    <property type="protein sequence ID" value="PRD42887.1"/>
    <property type="molecule type" value="Genomic_DNA"/>
</dbReference>
<gene>
    <name evidence="2" type="ORF">C5748_14010</name>
</gene>
<reference evidence="2 3" key="1">
    <citation type="submission" date="2018-02" db="EMBL/GenBank/DDBJ databases">
        <title>The draft genome of Phyllobacterium sp. 1N-3.</title>
        <authorList>
            <person name="Liu L."/>
            <person name="Li L."/>
            <person name="Zhang X."/>
            <person name="Wang T."/>
            <person name="Liang L."/>
        </authorList>
    </citation>
    <scope>NUCLEOTIDE SEQUENCE [LARGE SCALE GENOMIC DNA]</scope>
    <source>
        <strain evidence="2 3">1N-3</strain>
    </source>
</reference>
<protein>
    <submittedName>
        <fullName evidence="2">CopG family transcriptional regulator</fullName>
    </submittedName>
</protein>
<sequence>MRTTLGIDDDVLIAAKAMAAQQRRSVGEVISDLARRSLRRPQRGGERNGVPLLSPRPDAPPVTLEIVNALRDELP</sequence>